<gene>
    <name evidence="1" type="primary">LOC125550843</name>
</gene>
<dbReference type="EnsemblPlants" id="TuG1812G0400001008.01.T02">
    <property type="protein sequence ID" value="TuG1812G0400001008.01.T02"/>
    <property type="gene ID" value="TuG1812G0400001008.01"/>
</dbReference>
<reference evidence="1" key="2">
    <citation type="submission" date="2018-03" db="EMBL/GenBank/DDBJ databases">
        <title>The Triticum urartu genome reveals the dynamic nature of wheat genome evolution.</title>
        <authorList>
            <person name="Ling H."/>
            <person name="Ma B."/>
            <person name="Shi X."/>
            <person name="Liu H."/>
            <person name="Dong L."/>
            <person name="Sun H."/>
            <person name="Cao Y."/>
            <person name="Gao Q."/>
            <person name="Zheng S."/>
            <person name="Li Y."/>
            <person name="Yu Y."/>
            <person name="Du H."/>
            <person name="Qi M."/>
            <person name="Li Y."/>
            <person name="Yu H."/>
            <person name="Cui Y."/>
            <person name="Wang N."/>
            <person name="Chen C."/>
            <person name="Wu H."/>
            <person name="Zhao Y."/>
            <person name="Zhang J."/>
            <person name="Li Y."/>
            <person name="Zhou W."/>
            <person name="Zhang B."/>
            <person name="Hu W."/>
            <person name="Eijk M."/>
            <person name="Tang J."/>
            <person name="Witsenboer H."/>
            <person name="Zhao S."/>
            <person name="Li Z."/>
            <person name="Zhang A."/>
            <person name="Wang D."/>
            <person name="Liang C."/>
        </authorList>
    </citation>
    <scope>NUCLEOTIDE SEQUENCE [LARGE SCALE GENOMIC DNA]</scope>
    <source>
        <strain evidence="1">cv. G1812</strain>
    </source>
</reference>
<accession>A0A8R7U452</accession>
<proteinExistence type="predicted"/>
<name>A0A8R7U452_TRIUA</name>
<dbReference type="GeneID" id="125550843"/>
<evidence type="ECO:0000313" key="2">
    <source>
        <dbReference type="Proteomes" id="UP000015106"/>
    </source>
</evidence>
<reference evidence="1" key="3">
    <citation type="submission" date="2022-06" db="UniProtKB">
        <authorList>
            <consortium name="EnsemblPlants"/>
        </authorList>
    </citation>
    <scope>IDENTIFICATION</scope>
</reference>
<reference evidence="2" key="1">
    <citation type="journal article" date="2013" name="Nature">
        <title>Draft genome of the wheat A-genome progenitor Triticum urartu.</title>
        <authorList>
            <person name="Ling H.Q."/>
            <person name="Zhao S."/>
            <person name="Liu D."/>
            <person name="Wang J."/>
            <person name="Sun H."/>
            <person name="Zhang C."/>
            <person name="Fan H."/>
            <person name="Li D."/>
            <person name="Dong L."/>
            <person name="Tao Y."/>
            <person name="Gao C."/>
            <person name="Wu H."/>
            <person name="Li Y."/>
            <person name="Cui Y."/>
            <person name="Guo X."/>
            <person name="Zheng S."/>
            <person name="Wang B."/>
            <person name="Yu K."/>
            <person name="Liang Q."/>
            <person name="Yang W."/>
            <person name="Lou X."/>
            <person name="Chen J."/>
            <person name="Feng M."/>
            <person name="Jian J."/>
            <person name="Zhang X."/>
            <person name="Luo G."/>
            <person name="Jiang Y."/>
            <person name="Liu J."/>
            <person name="Wang Z."/>
            <person name="Sha Y."/>
            <person name="Zhang B."/>
            <person name="Wu H."/>
            <person name="Tang D."/>
            <person name="Shen Q."/>
            <person name="Xue P."/>
            <person name="Zou S."/>
            <person name="Wang X."/>
            <person name="Liu X."/>
            <person name="Wang F."/>
            <person name="Yang Y."/>
            <person name="An X."/>
            <person name="Dong Z."/>
            <person name="Zhang K."/>
            <person name="Zhang X."/>
            <person name="Luo M.C."/>
            <person name="Dvorak J."/>
            <person name="Tong Y."/>
            <person name="Wang J."/>
            <person name="Yang H."/>
            <person name="Li Z."/>
            <person name="Wang D."/>
            <person name="Zhang A."/>
            <person name="Wang J."/>
        </authorList>
    </citation>
    <scope>NUCLEOTIDE SEQUENCE</scope>
    <source>
        <strain evidence="2">cv. G1812</strain>
    </source>
</reference>
<sequence>MNGWVRDDAEPSCRYGAPVECPEAADAAPTQGGFVLFHSNFLVRVNALMVFDKLLFLHRPCIKLHTRKMVDIGYNISPKYMPLRLSSRHWLMGMEAESGMAMVSRRTLGRPPIASLLPYPWSGAALTTLRWEIKHVNCVVEMRLLVQRNQYYNRT</sequence>
<dbReference type="Proteomes" id="UP000015106">
    <property type="component" value="Chromosome 4"/>
</dbReference>
<dbReference type="RefSeq" id="XP_048569909.1">
    <property type="nucleotide sequence ID" value="XM_048713952.1"/>
</dbReference>
<protein>
    <submittedName>
        <fullName evidence="1">Uncharacterized protein</fullName>
    </submittedName>
</protein>
<keyword evidence="2" id="KW-1185">Reference proteome</keyword>
<dbReference type="Gramene" id="TuG1812G0400001008.01.T02">
    <property type="protein sequence ID" value="TuG1812G0400001008.01.T02"/>
    <property type="gene ID" value="TuG1812G0400001008.01"/>
</dbReference>
<evidence type="ECO:0000313" key="1">
    <source>
        <dbReference type="EnsemblPlants" id="TuG1812G0400001008.01.T02"/>
    </source>
</evidence>
<dbReference type="AlphaFoldDB" id="A0A8R7U452"/>
<organism evidence="1 2">
    <name type="scientific">Triticum urartu</name>
    <name type="common">Red wild einkorn</name>
    <name type="synonym">Crithodium urartu</name>
    <dbReference type="NCBI Taxonomy" id="4572"/>
    <lineage>
        <taxon>Eukaryota</taxon>
        <taxon>Viridiplantae</taxon>
        <taxon>Streptophyta</taxon>
        <taxon>Embryophyta</taxon>
        <taxon>Tracheophyta</taxon>
        <taxon>Spermatophyta</taxon>
        <taxon>Magnoliopsida</taxon>
        <taxon>Liliopsida</taxon>
        <taxon>Poales</taxon>
        <taxon>Poaceae</taxon>
        <taxon>BOP clade</taxon>
        <taxon>Pooideae</taxon>
        <taxon>Triticodae</taxon>
        <taxon>Triticeae</taxon>
        <taxon>Triticinae</taxon>
        <taxon>Triticum</taxon>
    </lineage>
</organism>